<sequence length="132" mass="13864">MQENGEQVVKNGVKIVDELLLPGTSLLLDGKIRPGMAHSAVGLLAGVALGVPGAMLVAANALAQSVTGAGLIANLTNNSPKNPRDVNLAERVAVDVAEGMTYEEIREDILEDIEDLYHEATADKTPHQKDAV</sequence>
<organism evidence="1">
    <name type="scientific">uncultured Candidatus Entotheonella sp</name>
    <dbReference type="NCBI Taxonomy" id="312019"/>
    <lineage>
        <taxon>Bacteria</taxon>
        <taxon>Pseudomonadati</taxon>
        <taxon>Nitrospinota/Tectimicrobiota group</taxon>
        <taxon>Candidatus Tectimicrobiota</taxon>
        <taxon>Candidatus Entotheonellia</taxon>
        <taxon>Candidatus Entotheonellales</taxon>
        <taxon>Candidatus Entotheonellaceae</taxon>
        <taxon>Candidatus Entotheonella</taxon>
        <taxon>environmental samples</taxon>
    </lineage>
</organism>
<gene>
    <name evidence="1" type="primary">calV</name>
</gene>
<dbReference type="InterPro" id="IPR045718">
    <property type="entry name" value="DUF6072"/>
</dbReference>
<accession>A0A068PCC8</accession>
<dbReference type="AlphaFoldDB" id="A0A068PCC8"/>
<name>A0A068PCC8_9BACT</name>
<dbReference type="Pfam" id="PF19549">
    <property type="entry name" value="DUF6072"/>
    <property type="match status" value="1"/>
</dbReference>
<evidence type="ECO:0000313" key="1">
    <source>
        <dbReference type="EMBL" id="BAP05576.1"/>
    </source>
</evidence>
<reference evidence="1" key="1">
    <citation type="journal article" date="2014" name="Nat. Chem. Biol.">
        <title>Calyculin biogenesis from a pyrophosphate protoxin produced by a sponge symbiont.</title>
        <authorList>
            <person name="Wakimoto T."/>
            <person name="Egami Y."/>
            <person name="Nakashima Y."/>
            <person name="Wakimoto Y."/>
            <person name="Mori T."/>
            <person name="Awakawa T."/>
            <person name="Ito T."/>
            <person name="Kenmoku H."/>
            <person name="Asakawa Y."/>
            <person name="Piel J."/>
            <person name="Abe I."/>
        </authorList>
    </citation>
    <scope>NUCLEOTIDE SEQUENCE</scope>
</reference>
<dbReference type="EMBL" id="AB933566">
    <property type="protein sequence ID" value="BAP05576.1"/>
    <property type="molecule type" value="Genomic_DNA"/>
</dbReference>
<proteinExistence type="predicted"/>
<protein>
    <submittedName>
        <fullName evidence="1">CalV</fullName>
    </submittedName>
</protein>